<reference evidence="2" key="1">
    <citation type="submission" date="2020-10" db="EMBL/GenBank/DDBJ databases">
        <authorList>
            <person name="Gilroy R."/>
        </authorList>
    </citation>
    <scope>NUCLEOTIDE SEQUENCE</scope>
    <source>
        <strain evidence="2">CHK147-3167</strain>
    </source>
</reference>
<protein>
    <submittedName>
        <fullName evidence="2">YgjV family protein</fullName>
    </submittedName>
</protein>
<dbReference type="EMBL" id="DVFV01000140">
    <property type="protein sequence ID" value="HIQ91575.1"/>
    <property type="molecule type" value="Genomic_DNA"/>
</dbReference>
<feature type="transmembrane region" description="Helical" evidence="1">
    <location>
        <begin position="34"/>
        <end position="59"/>
    </location>
</feature>
<dbReference type="InterPro" id="IPR019629">
    <property type="entry name" value="Uncharacterised_HI1736/YgjV"/>
</dbReference>
<dbReference type="AlphaFoldDB" id="A0A9D1CZU6"/>
<comment type="caution">
    <text evidence="2">The sequence shown here is derived from an EMBL/GenBank/DDBJ whole genome shotgun (WGS) entry which is preliminary data.</text>
</comment>
<feature type="transmembrane region" description="Helical" evidence="1">
    <location>
        <begin position="71"/>
        <end position="88"/>
    </location>
</feature>
<proteinExistence type="predicted"/>
<feature type="transmembrane region" description="Helical" evidence="1">
    <location>
        <begin position="94"/>
        <end position="111"/>
    </location>
</feature>
<dbReference type="Proteomes" id="UP000886786">
    <property type="component" value="Unassembled WGS sequence"/>
</dbReference>
<sequence length="172" mass="20251">MIFSILTFIAICLSLLIKDRTKSLHVYSISCICESLYCITVGALTGTFLGIINFIRTYLFSCREIFSKKAYFSLFLFFEFVVFLNFIITYDGTISLLPTMASIIGIYCLWVPHTKYLKFSSLIKGMFYAVYYAYYDGWFLVWGYTVVFLFSFYILIKDERKKSFLQIIKLRR</sequence>
<reference evidence="2" key="2">
    <citation type="journal article" date="2021" name="PeerJ">
        <title>Extensive microbial diversity within the chicken gut microbiome revealed by metagenomics and culture.</title>
        <authorList>
            <person name="Gilroy R."/>
            <person name="Ravi A."/>
            <person name="Getino M."/>
            <person name="Pursley I."/>
            <person name="Horton D.L."/>
            <person name="Alikhan N.F."/>
            <person name="Baker D."/>
            <person name="Gharbi K."/>
            <person name="Hall N."/>
            <person name="Watson M."/>
            <person name="Adriaenssens E.M."/>
            <person name="Foster-Nyarko E."/>
            <person name="Jarju S."/>
            <person name="Secka A."/>
            <person name="Antonio M."/>
            <person name="Oren A."/>
            <person name="Chaudhuri R.R."/>
            <person name="La Ragione R."/>
            <person name="Hildebrand F."/>
            <person name="Pallen M.J."/>
        </authorList>
    </citation>
    <scope>NUCLEOTIDE SEQUENCE</scope>
    <source>
        <strain evidence="2">CHK147-3167</strain>
    </source>
</reference>
<name>A0A9D1CZU6_9FIRM</name>
<keyword evidence="1" id="KW-0472">Membrane</keyword>
<evidence type="ECO:0000313" key="2">
    <source>
        <dbReference type="EMBL" id="HIQ91575.1"/>
    </source>
</evidence>
<keyword evidence="1" id="KW-0812">Transmembrane</keyword>
<feature type="transmembrane region" description="Helical" evidence="1">
    <location>
        <begin position="139"/>
        <end position="156"/>
    </location>
</feature>
<evidence type="ECO:0000256" key="1">
    <source>
        <dbReference type="SAM" id="Phobius"/>
    </source>
</evidence>
<organism evidence="2 3">
    <name type="scientific">Candidatus Coprosoma intestinipullorum</name>
    <dbReference type="NCBI Taxonomy" id="2840752"/>
    <lineage>
        <taxon>Bacteria</taxon>
        <taxon>Bacillati</taxon>
        <taxon>Bacillota</taxon>
        <taxon>Bacillota incertae sedis</taxon>
        <taxon>Candidatus Coprosoma</taxon>
    </lineage>
</organism>
<gene>
    <name evidence="2" type="ORF">IAB27_08205</name>
</gene>
<dbReference type="Pfam" id="PF10688">
    <property type="entry name" value="Imp-YgjV"/>
    <property type="match status" value="1"/>
</dbReference>
<keyword evidence="1" id="KW-1133">Transmembrane helix</keyword>
<accession>A0A9D1CZU6</accession>
<evidence type="ECO:0000313" key="3">
    <source>
        <dbReference type="Proteomes" id="UP000886786"/>
    </source>
</evidence>